<proteinExistence type="predicted"/>
<keyword evidence="1" id="KW-0812">Transmembrane</keyword>
<evidence type="ECO:0000313" key="2">
    <source>
        <dbReference type="EMBL" id="VFJ91176.1"/>
    </source>
</evidence>
<organism evidence="2">
    <name type="scientific">Candidatus Kentrum eta</name>
    <dbReference type="NCBI Taxonomy" id="2126337"/>
    <lineage>
        <taxon>Bacteria</taxon>
        <taxon>Pseudomonadati</taxon>
        <taxon>Pseudomonadota</taxon>
        <taxon>Gammaproteobacteria</taxon>
        <taxon>Candidatus Kentrum</taxon>
    </lineage>
</organism>
<dbReference type="EMBL" id="CAADFG010000028">
    <property type="protein sequence ID" value="VFJ91176.1"/>
    <property type="molecule type" value="Genomic_DNA"/>
</dbReference>
<sequence>MITDFPKKSLSLFIACFDSDSESTTRRSEQSLAKSLCPKTMSENLRGYGLLSPTLILLALAAPILVLAGLSPWTRTETGYDTTPTLDNYVTFFEKRLYPFILWRSLKRRSRPWSPWPTPGRPSPSCPSILSLSKIHRSLIEAARDLGEGPVMTLIKLG</sequence>
<keyword evidence="1" id="KW-0472">Membrane</keyword>
<reference evidence="2" key="1">
    <citation type="submission" date="2019-02" db="EMBL/GenBank/DDBJ databases">
        <authorList>
            <person name="Gruber-Vodicka R. H."/>
            <person name="Seah K. B. B."/>
        </authorList>
    </citation>
    <scope>NUCLEOTIDE SEQUENCE</scope>
    <source>
        <strain evidence="4">BECK_SA2B12</strain>
        <strain evidence="2">BECK_SA2B15</strain>
        <strain evidence="3">BECK_SA2B20</strain>
    </source>
</reference>
<dbReference type="AlphaFoldDB" id="A0A450UF40"/>
<evidence type="ECO:0000313" key="4">
    <source>
        <dbReference type="EMBL" id="VFJ98867.1"/>
    </source>
</evidence>
<evidence type="ECO:0000313" key="3">
    <source>
        <dbReference type="EMBL" id="VFJ92196.1"/>
    </source>
</evidence>
<gene>
    <name evidence="2" type="ORF">BECKH772A_GA0070896_100287</name>
    <name evidence="3" type="ORF">BECKH772B_GA0070898_100267</name>
    <name evidence="4" type="ORF">BECKH772C_GA0070978_100267</name>
</gene>
<dbReference type="EMBL" id="CAADFI010000026">
    <property type="protein sequence ID" value="VFJ92196.1"/>
    <property type="molecule type" value="Genomic_DNA"/>
</dbReference>
<accession>A0A450UF40</accession>
<dbReference type="EMBL" id="CAADFJ010000026">
    <property type="protein sequence ID" value="VFJ98867.1"/>
    <property type="molecule type" value="Genomic_DNA"/>
</dbReference>
<protein>
    <submittedName>
        <fullName evidence="2">Uncharacterized protein</fullName>
    </submittedName>
</protein>
<feature type="transmembrane region" description="Helical" evidence="1">
    <location>
        <begin position="45"/>
        <end position="70"/>
    </location>
</feature>
<evidence type="ECO:0000256" key="1">
    <source>
        <dbReference type="SAM" id="Phobius"/>
    </source>
</evidence>
<name>A0A450UF40_9GAMM</name>
<keyword evidence="1" id="KW-1133">Transmembrane helix</keyword>